<sequence length="101" mass="10187">MRITRPALALGTATIGLLALAPLGPTASADTIPTYTCEFTTENNGVVHGEAACRASAGAVQQGGYLGPSVVRGYKGPSYNCQIGGVADVPKSVIAFGCTED</sequence>
<gene>
    <name evidence="2" type="ORF">AGRA3207_005507</name>
</gene>
<reference evidence="2" key="1">
    <citation type="submission" date="2020-07" db="EMBL/GenBank/DDBJ databases">
        <authorList>
            <person name="Tarantini F.S."/>
            <person name="Hong K.W."/>
            <person name="Chan K.G."/>
        </authorList>
    </citation>
    <scope>NUCLEOTIDE SEQUENCE</scope>
    <source>
        <strain evidence="2">32-07</strain>
    </source>
</reference>
<feature type="signal peptide" evidence="1">
    <location>
        <begin position="1"/>
        <end position="29"/>
    </location>
</feature>
<evidence type="ECO:0000256" key="1">
    <source>
        <dbReference type="SAM" id="SignalP"/>
    </source>
</evidence>
<proteinExistence type="predicted"/>
<evidence type="ECO:0000313" key="2">
    <source>
        <dbReference type="EMBL" id="QXJ24229.1"/>
    </source>
</evidence>
<evidence type="ECO:0008006" key="4">
    <source>
        <dbReference type="Google" id="ProtNLM"/>
    </source>
</evidence>
<dbReference type="RefSeq" id="WP_231329931.1">
    <property type="nucleotide sequence ID" value="NZ_CP059572.1"/>
</dbReference>
<name>A0ABX8R1D2_9ACTN</name>
<protein>
    <recommendedName>
        <fullName evidence="4">Secreted protein</fullName>
    </recommendedName>
</protein>
<feature type="chain" id="PRO_5046759547" description="Secreted protein" evidence="1">
    <location>
        <begin position="30"/>
        <end position="101"/>
    </location>
</feature>
<evidence type="ECO:0000313" key="3">
    <source>
        <dbReference type="Proteomes" id="UP001049518"/>
    </source>
</evidence>
<keyword evidence="3" id="KW-1185">Reference proteome</keyword>
<dbReference type="EMBL" id="CP059572">
    <property type="protein sequence ID" value="QXJ24229.1"/>
    <property type="molecule type" value="Genomic_DNA"/>
</dbReference>
<keyword evidence="1" id="KW-0732">Signal</keyword>
<accession>A0ABX8R1D2</accession>
<organism evidence="2 3">
    <name type="scientific">Actinomadura graeca</name>
    <dbReference type="NCBI Taxonomy" id="2750812"/>
    <lineage>
        <taxon>Bacteria</taxon>
        <taxon>Bacillati</taxon>
        <taxon>Actinomycetota</taxon>
        <taxon>Actinomycetes</taxon>
        <taxon>Streptosporangiales</taxon>
        <taxon>Thermomonosporaceae</taxon>
        <taxon>Actinomadura</taxon>
    </lineage>
</organism>
<dbReference type="Proteomes" id="UP001049518">
    <property type="component" value="Chromosome"/>
</dbReference>